<dbReference type="Proteomes" id="UP000183210">
    <property type="component" value="Unassembled WGS sequence"/>
</dbReference>
<reference evidence="1 2" key="1">
    <citation type="submission" date="2016-10" db="EMBL/GenBank/DDBJ databases">
        <authorList>
            <person name="Varghese N."/>
            <person name="Submissions S."/>
        </authorList>
    </citation>
    <scope>NUCLEOTIDE SEQUENCE [LARGE SCALE GENOMIC DNA]</scope>
    <source>
        <strain evidence="1 2">LMG 21974</strain>
    </source>
</reference>
<comment type="caution">
    <text evidence="1">The sequence shown here is derived from an EMBL/GenBank/DDBJ whole genome shotgun (WGS) entry which is preliminary data.</text>
</comment>
<dbReference type="EMBL" id="FOEV01000003">
    <property type="protein sequence ID" value="SEQ00540.1"/>
    <property type="molecule type" value="Genomic_DNA"/>
</dbReference>
<accession>A0A9X8QIE7</accession>
<evidence type="ECO:0000313" key="2">
    <source>
        <dbReference type="Proteomes" id="UP000183210"/>
    </source>
</evidence>
<dbReference type="AlphaFoldDB" id="A0A9X8QIE7"/>
<dbReference type="InterPro" id="IPR046733">
    <property type="entry name" value="DUF6625"/>
</dbReference>
<evidence type="ECO:0000313" key="1">
    <source>
        <dbReference type="EMBL" id="SEQ00540.1"/>
    </source>
</evidence>
<dbReference type="Pfam" id="PF20330">
    <property type="entry name" value="DUF6625"/>
    <property type="match status" value="1"/>
</dbReference>
<protein>
    <submittedName>
        <fullName evidence="1">Uncharacterized protein</fullName>
    </submittedName>
</protein>
<name>A0A9X8QIE7_9PSED</name>
<organism evidence="1 2">
    <name type="scientific">Pseudomonas lutea</name>
    <dbReference type="NCBI Taxonomy" id="243924"/>
    <lineage>
        <taxon>Bacteria</taxon>
        <taxon>Pseudomonadati</taxon>
        <taxon>Pseudomonadota</taxon>
        <taxon>Gammaproteobacteria</taxon>
        <taxon>Pseudomonadales</taxon>
        <taxon>Pseudomonadaceae</taxon>
        <taxon>Pseudomonas</taxon>
    </lineage>
</organism>
<proteinExistence type="predicted"/>
<gene>
    <name evidence="1" type="ORF">SAMN05216409_103220</name>
</gene>
<sequence>MVSKPSICFVIPYFGEWPFWMPFFWASCQANPDVDWLFFTDCERPADAPENVRIEPISFEKYCALVSERLNINFCPPDAYKLCDIKPALGYIHSDLLEHYDFWGFGDIDLVYGDLRRYFNTSRLSRYDLLSTHERRVSGHLCLIRNTERMKNAFRLMKNWQERLSDPIHHALDEGAFTRIFLKRKNFPKLFQKAVGLFNPWRRCSEFKEAYSTPGGRVAWHDGSYRFPKEWFWLKGKLYNNLDGQNKEFPYFHFVVWKRNEWKDIDPQARKEMKLKANVSNWRISSEGFNEFASAASTH</sequence>
<dbReference type="PROSITE" id="PS51257">
    <property type="entry name" value="PROKAR_LIPOPROTEIN"/>
    <property type="match status" value="1"/>
</dbReference>